<dbReference type="Proteomes" id="UP001596042">
    <property type="component" value="Unassembled WGS sequence"/>
</dbReference>
<keyword evidence="1" id="KW-0812">Transmembrane</keyword>
<keyword evidence="1" id="KW-1133">Transmembrane helix</keyword>
<keyword evidence="3" id="KW-1185">Reference proteome</keyword>
<sequence length="139" mass="14932">MPDIRTAAETTAKNDARINSLHNALLPVFSGLPIMGNTASIAMESDEKPIIADVLQENGPAAGAEPLTVIPLNLFRLAVPVATRLRRMRRTQHAQPVWVAVFFTILGTIAAITTDTLQDTGLGCDIGKHQSNKDGSNEF</sequence>
<organism evidence="2 3">
    <name type="scientific">Daeguia caeni</name>
    <dbReference type="NCBI Taxonomy" id="439612"/>
    <lineage>
        <taxon>Bacteria</taxon>
        <taxon>Pseudomonadati</taxon>
        <taxon>Pseudomonadota</taxon>
        <taxon>Alphaproteobacteria</taxon>
        <taxon>Hyphomicrobiales</taxon>
        <taxon>Brucellaceae</taxon>
        <taxon>Daeguia</taxon>
    </lineage>
</organism>
<dbReference type="RefSeq" id="WP_374832745.1">
    <property type="nucleotide sequence ID" value="NZ_JBHEEZ010000018.1"/>
</dbReference>
<comment type="caution">
    <text evidence="2">The sequence shown here is derived from an EMBL/GenBank/DDBJ whole genome shotgun (WGS) entry which is preliminary data.</text>
</comment>
<evidence type="ECO:0000256" key="1">
    <source>
        <dbReference type="SAM" id="Phobius"/>
    </source>
</evidence>
<dbReference type="EMBL" id="JBHSEL010000121">
    <property type="protein sequence ID" value="MFC4626073.1"/>
    <property type="molecule type" value="Genomic_DNA"/>
</dbReference>
<evidence type="ECO:0000313" key="2">
    <source>
        <dbReference type="EMBL" id="MFC4626073.1"/>
    </source>
</evidence>
<protein>
    <submittedName>
        <fullName evidence="2">Uncharacterized protein</fullName>
    </submittedName>
</protein>
<evidence type="ECO:0000313" key="3">
    <source>
        <dbReference type="Proteomes" id="UP001596042"/>
    </source>
</evidence>
<accession>A0ABV9H9F1</accession>
<keyword evidence="1" id="KW-0472">Membrane</keyword>
<gene>
    <name evidence="2" type="ORF">ACFO1V_12795</name>
</gene>
<reference evidence="3" key="1">
    <citation type="journal article" date="2019" name="Int. J. Syst. Evol. Microbiol.">
        <title>The Global Catalogue of Microorganisms (GCM) 10K type strain sequencing project: providing services to taxonomists for standard genome sequencing and annotation.</title>
        <authorList>
            <consortium name="The Broad Institute Genomics Platform"/>
            <consortium name="The Broad Institute Genome Sequencing Center for Infectious Disease"/>
            <person name="Wu L."/>
            <person name="Ma J."/>
        </authorList>
    </citation>
    <scope>NUCLEOTIDE SEQUENCE [LARGE SCALE GENOMIC DNA]</scope>
    <source>
        <strain evidence="3">CGMCC 1.15731</strain>
    </source>
</reference>
<feature type="transmembrane region" description="Helical" evidence="1">
    <location>
        <begin position="94"/>
        <end position="112"/>
    </location>
</feature>
<proteinExistence type="predicted"/>
<name>A0ABV9H9F1_9HYPH</name>